<keyword evidence="2" id="KW-0472">Membrane</keyword>
<feature type="transmembrane region" description="Helical" evidence="2">
    <location>
        <begin position="31"/>
        <end position="52"/>
    </location>
</feature>
<dbReference type="RefSeq" id="WP_027199855.1">
    <property type="nucleotide sequence ID" value="NZ_CAJKXH010000019.1"/>
</dbReference>
<dbReference type="EMBL" id="QRZA01000001">
    <property type="protein sequence ID" value="RGV36906.1"/>
    <property type="molecule type" value="Genomic_DNA"/>
</dbReference>
<accession>A0A413IR16</accession>
<feature type="coiled-coil region" evidence="1">
    <location>
        <begin position="129"/>
        <end position="156"/>
    </location>
</feature>
<keyword evidence="8" id="KW-1185">Reference proteome</keyword>
<dbReference type="EMBL" id="QSCR01000005">
    <property type="protein sequence ID" value="RGY19784.1"/>
    <property type="molecule type" value="Genomic_DNA"/>
</dbReference>
<gene>
    <name evidence="4" type="ORF">DWW18_01615</name>
    <name evidence="5" type="ORF">DXA50_05375</name>
    <name evidence="3" type="ORF">I6J59_09345</name>
</gene>
<evidence type="ECO:0000313" key="4">
    <source>
        <dbReference type="EMBL" id="RGV36906.1"/>
    </source>
</evidence>
<dbReference type="STRING" id="1121130.GCA_000519105_00525"/>
<evidence type="ECO:0000256" key="2">
    <source>
        <dbReference type="SAM" id="Phobius"/>
    </source>
</evidence>
<dbReference type="GeneID" id="93099258"/>
<evidence type="ECO:0000256" key="1">
    <source>
        <dbReference type="SAM" id="Coils"/>
    </source>
</evidence>
<dbReference type="Proteomes" id="UP000654720">
    <property type="component" value="Chromosome"/>
</dbReference>
<evidence type="ECO:0000313" key="6">
    <source>
        <dbReference type="Proteomes" id="UP000283589"/>
    </source>
</evidence>
<dbReference type="EMBL" id="CP069450">
    <property type="protein sequence ID" value="QRO51769.1"/>
    <property type="molecule type" value="Genomic_DNA"/>
</dbReference>
<feature type="transmembrane region" description="Helical" evidence="2">
    <location>
        <begin position="72"/>
        <end position="92"/>
    </location>
</feature>
<evidence type="ECO:0000313" key="8">
    <source>
        <dbReference type="Proteomes" id="UP000654720"/>
    </source>
</evidence>
<dbReference type="AlphaFoldDB" id="A0A413IR16"/>
<keyword evidence="2" id="KW-1133">Transmembrane helix</keyword>
<dbReference type="OrthoDB" id="9798009at2"/>
<evidence type="ECO:0000313" key="3">
    <source>
        <dbReference type="EMBL" id="QRO51769.1"/>
    </source>
</evidence>
<feature type="coiled-coil region" evidence="1">
    <location>
        <begin position="263"/>
        <end position="290"/>
    </location>
</feature>
<reference evidence="3 8" key="2">
    <citation type="submission" date="2021-02" db="EMBL/GenBank/DDBJ databases">
        <title>FDA dAtabase for Regulatory Grade micrObial Sequences (FDA-ARGOS): Supporting development and validation of Infectious Disease Dx tests.</title>
        <authorList>
            <person name="Carlson P."/>
            <person name="Fischbach M."/>
            <person name="Hastie J."/>
            <person name="Bilen M."/>
            <person name="Cheng A."/>
            <person name="Tallon L."/>
            <person name="Sadzewicz L."/>
            <person name="Zhao X."/>
            <person name="Boylan J."/>
            <person name="Ott S."/>
            <person name="Bowen H."/>
            <person name="Vavikolanu K."/>
            <person name="Mehta A."/>
            <person name="Aluvathingal J."/>
            <person name="Nadendla S."/>
            <person name="Yan Y."/>
            <person name="Sichtig H."/>
        </authorList>
    </citation>
    <scope>NUCLEOTIDE SEQUENCE [LARGE SCALE GENOMIC DNA]</scope>
    <source>
        <strain evidence="3 8">FDAARGOS_1229</strain>
    </source>
</reference>
<feature type="transmembrane region" description="Helical" evidence="2">
    <location>
        <begin position="6"/>
        <end position="24"/>
    </location>
</feature>
<reference evidence="6 7" key="1">
    <citation type="submission" date="2018-08" db="EMBL/GenBank/DDBJ databases">
        <title>A genome reference for cultivated species of the human gut microbiota.</title>
        <authorList>
            <person name="Zou Y."/>
            <person name="Xue W."/>
            <person name="Luo G."/>
        </authorList>
    </citation>
    <scope>NUCLEOTIDE SEQUENCE [LARGE SCALE GENOMIC DNA]</scope>
    <source>
        <strain evidence="4 6">AF14-49</strain>
        <strain evidence="5 7">OF02-7</strain>
    </source>
</reference>
<protein>
    <recommendedName>
        <fullName evidence="9">MotA/TolQ/ExbB proton channel domain-containing protein</fullName>
    </recommendedName>
</protein>
<dbReference type="Proteomes" id="UP000283589">
    <property type="component" value="Unassembled WGS sequence"/>
</dbReference>
<proteinExistence type="predicted"/>
<keyword evidence="1" id="KW-0175">Coiled coil</keyword>
<evidence type="ECO:0000313" key="7">
    <source>
        <dbReference type="Proteomes" id="UP000286063"/>
    </source>
</evidence>
<organism evidence="5 7">
    <name type="scientific">Butyricimonas virosa</name>
    <dbReference type="NCBI Taxonomy" id="544645"/>
    <lineage>
        <taxon>Bacteria</taxon>
        <taxon>Pseudomonadati</taxon>
        <taxon>Bacteroidota</taxon>
        <taxon>Bacteroidia</taxon>
        <taxon>Bacteroidales</taxon>
        <taxon>Odoribacteraceae</taxon>
        <taxon>Butyricimonas</taxon>
    </lineage>
</organism>
<keyword evidence="2" id="KW-0812">Transmembrane</keyword>
<dbReference type="InterPro" id="IPR016024">
    <property type="entry name" value="ARM-type_fold"/>
</dbReference>
<dbReference type="SUPFAM" id="SSF48371">
    <property type="entry name" value="ARM repeat"/>
    <property type="match status" value="1"/>
</dbReference>
<name>A0A413IR16_9BACT</name>
<evidence type="ECO:0000313" key="5">
    <source>
        <dbReference type="EMBL" id="RGY19784.1"/>
    </source>
</evidence>
<evidence type="ECO:0008006" key="9">
    <source>
        <dbReference type="Google" id="ProtNLM"/>
    </source>
</evidence>
<sequence length="313" mass="36039">MNDYISIISSLIIFLFPYLGRKWFNPQLLSSTVVSLGLLGTFGGIMYGLWVFSVEQIDSSIPQLLEGLKTAFLTSIAGMLASLILKLVPVFYGIRKEEEQEEEVTDKQLLLVLENIEKNTQPTATLALVQEVKFSNEQLKNNFQSLNDNLQNMVARELHFNTEALASSLQSVISNLDNRISEQINQTILKIYDILEQQLQHIIHSQEFNQTIQEQLQDTLSKLQETIQNIETFLGKSNNLNMKQNHVFMEQVTSFGEFIKGSEQQMSSQLNRMEEKYERELTELEKFTKTLMTIIKKLSQDHDTLYKKTNDVE</sequence>
<dbReference type="Proteomes" id="UP000286063">
    <property type="component" value="Unassembled WGS sequence"/>
</dbReference>